<organism evidence="8 9">
    <name type="scientific">Williamsoniiplasma luminosum</name>
    <dbReference type="NCBI Taxonomy" id="214888"/>
    <lineage>
        <taxon>Bacteria</taxon>
        <taxon>Bacillati</taxon>
        <taxon>Mycoplasmatota</taxon>
        <taxon>Mollicutes</taxon>
        <taxon>Entomoplasmatales</taxon>
        <taxon>Williamsoniiplasma</taxon>
    </lineage>
</organism>
<feature type="transmembrane region" description="Helical" evidence="6">
    <location>
        <begin position="643"/>
        <end position="666"/>
    </location>
</feature>
<sequence length="1452" mass="166936">MLLFKNGLKRLLKDYLQFFIYLILITITVVLTSTLGIVSVNLKNINNQINRNYEKHDYSFRYTSSGYPSNDTQTFTPWFSFNTELVGNEKLGFFPTLTFGDEKDSALLKYKFVTGPVNSYKSSIFEYGDKKYFNFHFGDTESDTTKDKPFAPKDDGRVLKFSEAKKIDVVKSGKFGDFYKFNFGSKYFKNSLIGQLYAKNNGFEGSLNPQQTKSALDIFDYMFALNNSSLTYSIKQELVKVYEKNIGNNPSQAVEDYINNPKNDKETVGRIGQIIKATDSDGKDIEKYEFVEDVNLYKEIFDPISDASEYNLYKNYASFNIKKHDATTILKTGLYVNGYHINDNPLTQRKWFESYFNLLSDLSNFKIRTTNEAVMWDANGHKFRYISSFYNHKLEDSDKFNVTFYNEDLYSFFKKNDSPDLFTENSFMVSNGYAEFNKLKLGQVYNIFPGSMGSNAQYRLDATGADSLNIYPIIYEDDILTNQENEAIYYISSSTFSKMFNGGVDPGKFQDVSRAYLIHNSGSPHDLINDKKVFSTYLADNVMKLKEVATALNNHQLNDELTTTKIQEYAKTPLLNFRSTLFPSTLQKFVLISIIFTVIFIAALCFVIYTIFKKVINTERGQIGNLKALGVSNFKILVNYISYMLIPVIFVTLIGWGISLALQPIFMTTFERYFNIPSVFNIDWKVLLIELFALAVIVIGMVFMTTYFVIKQSPIILLSPAKSMRPNLFLKKVFSKIPVVRFNSKLKLVILASSWKDLLVFFSVLFIASLVIFFAASIPSILNSMTNEFYRNIHYNNNYSYINTLSNNPLTRYSFYAHENDPKNSNLEASIFNVYIPKKEKANEYVGFVDQKDLEYWKKDNGEEYRNVFESILFKNFLTFKGGLISVGVMDQVLDYASKINEESRSIVEKKFNQLTSKIFPMLLGQKPIDDEKKGYEENIKYMSNNLLPSATKELWDKDPKEIKNFSFNFSSIPVNPNEDELFTKIEGTIDNADDTKIIGFGVNTEHPNPKLQLNNRSIIAHNETLDYIPITISKKLALQNLKVGDSFNLNMNIQKLAFSNQKSEIEVIEPGAWKYDLGGKDNVVDLYDIDLTKMTYDNDPSTSNNFYYYDYLSKRYEPYYNLKNVFLDLDKNKFNQELFKTVNEQYQEYANKKTYKQKTNRIYPFDILKYEDGQAIEIGQDLLLSGTNNWMNIALQNNLFTNKLVKQGSSKKLKVVAIEDLYDGDKIYLDQKYANELLGISEAIDQTQTLADGQHVNVWSNAKMSSNPMISDQLQKLILQSINGNNATAGIVKYFKTGIGFTEYVDMNKMAMQNLISAALVFATIIIPIFIVTGVITIYLITDIFIRRYKNFMNYMRIQGYTMREFHSLMLWIFTPVAVLATSLGMLTMWLFIKYTIPMALVKIKIALPLIVNPWLFVGVALVCLLIFIVAYIVIMQGVKKIKLNTLLGNS</sequence>
<feature type="transmembrane region" description="Helical" evidence="6">
    <location>
        <begin position="686"/>
        <end position="710"/>
    </location>
</feature>
<dbReference type="PANTHER" id="PTHR30287:SF2">
    <property type="entry name" value="BLL1001 PROTEIN"/>
    <property type="match status" value="1"/>
</dbReference>
<dbReference type="RefSeq" id="WP_025734766.1">
    <property type="nucleotide sequence ID" value="NZ_CP024963.1"/>
</dbReference>
<feature type="transmembrane region" description="Helical" evidence="6">
    <location>
        <begin position="758"/>
        <end position="782"/>
    </location>
</feature>
<reference evidence="8 9" key="1">
    <citation type="submission" date="2017-11" db="EMBL/GenBank/DDBJ databases">
        <title>Genome sequence of Entomoplasma luminosum PIMN-1 (ATCC 49195).</title>
        <authorList>
            <person name="Lo W.-S."/>
            <person name="Gasparich G.E."/>
            <person name="Kuo C.-H."/>
        </authorList>
    </citation>
    <scope>NUCLEOTIDE SEQUENCE [LARGE SCALE GENOMIC DNA]</scope>
    <source>
        <strain evidence="8 9">PIMN-1</strain>
    </source>
</reference>
<evidence type="ECO:0000256" key="5">
    <source>
        <dbReference type="ARBA" id="ARBA00023136"/>
    </source>
</evidence>
<evidence type="ECO:0000313" key="9">
    <source>
        <dbReference type="Proteomes" id="UP000232063"/>
    </source>
</evidence>
<evidence type="ECO:0000313" key="8">
    <source>
        <dbReference type="EMBL" id="ATZ17556.1"/>
    </source>
</evidence>
<gene>
    <name evidence="8" type="ORF">ELUMI_v1c08350</name>
</gene>
<dbReference type="Pfam" id="PF02687">
    <property type="entry name" value="FtsX"/>
    <property type="match status" value="2"/>
</dbReference>
<feature type="transmembrane region" description="Helical" evidence="6">
    <location>
        <begin position="1367"/>
        <end position="1394"/>
    </location>
</feature>
<evidence type="ECO:0000256" key="2">
    <source>
        <dbReference type="ARBA" id="ARBA00022475"/>
    </source>
</evidence>
<proteinExistence type="predicted"/>
<keyword evidence="9" id="KW-1185">Reference proteome</keyword>
<dbReference type="OrthoDB" id="386933at2"/>
<dbReference type="InterPro" id="IPR003838">
    <property type="entry name" value="ABC3_permease_C"/>
</dbReference>
<evidence type="ECO:0000256" key="4">
    <source>
        <dbReference type="ARBA" id="ARBA00022989"/>
    </source>
</evidence>
<feature type="transmembrane region" description="Helical" evidence="6">
    <location>
        <begin position="1316"/>
        <end position="1347"/>
    </location>
</feature>
<dbReference type="Proteomes" id="UP000232063">
    <property type="component" value="Chromosome"/>
</dbReference>
<comment type="subcellular location">
    <subcellularLocation>
        <location evidence="1">Cell membrane</location>
        <topology evidence="1">Multi-pass membrane protein</topology>
    </subcellularLocation>
</comment>
<feature type="transmembrane region" description="Helical" evidence="6">
    <location>
        <begin position="1414"/>
        <end position="1436"/>
    </location>
</feature>
<evidence type="ECO:0000259" key="7">
    <source>
        <dbReference type="Pfam" id="PF02687"/>
    </source>
</evidence>
<feature type="transmembrane region" description="Helical" evidence="6">
    <location>
        <begin position="20"/>
        <end position="42"/>
    </location>
</feature>
<feature type="domain" description="ABC3 transporter permease C-terminal" evidence="7">
    <location>
        <begin position="594"/>
        <end position="713"/>
    </location>
</feature>
<keyword evidence="4 6" id="KW-1133">Transmembrane helix</keyword>
<evidence type="ECO:0000256" key="1">
    <source>
        <dbReference type="ARBA" id="ARBA00004651"/>
    </source>
</evidence>
<dbReference type="EMBL" id="CP024963">
    <property type="protein sequence ID" value="ATZ17556.1"/>
    <property type="molecule type" value="Genomic_DNA"/>
</dbReference>
<name>A0A2K8NVI4_9MOLU</name>
<keyword evidence="3 6" id="KW-0812">Transmembrane</keyword>
<dbReference type="PANTHER" id="PTHR30287">
    <property type="entry name" value="MEMBRANE COMPONENT OF PREDICTED ABC SUPERFAMILY METABOLITE UPTAKE TRANSPORTER"/>
    <property type="match status" value="1"/>
</dbReference>
<dbReference type="GO" id="GO:0005886">
    <property type="term" value="C:plasma membrane"/>
    <property type="evidence" value="ECO:0007669"/>
    <property type="project" value="UniProtKB-SubCell"/>
</dbReference>
<keyword evidence="2" id="KW-1003">Cell membrane</keyword>
<keyword evidence="5 6" id="KW-0472">Membrane</keyword>
<protein>
    <recommendedName>
        <fullName evidence="7">ABC3 transporter permease C-terminal domain-containing protein</fullName>
    </recommendedName>
</protein>
<dbReference type="KEGG" id="elj:ELUMI_v1c08350"/>
<feature type="domain" description="ABC3 transporter permease C-terminal" evidence="7">
    <location>
        <begin position="1327"/>
        <end position="1441"/>
    </location>
</feature>
<evidence type="ECO:0000256" key="3">
    <source>
        <dbReference type="ARBA" id="ARBA00022692"/>
    </source>
</evidence>
<feature type="transmembrane region" description="Helical" evidence="6">
    <location>
        <begin position="589"/>
        <end position="612"/>
    </location>
</feature>
<evidence type="ECO:0000256" key="6">
    <source>
        <dbReference type="SAM" id="Phobius"/>
    </source>
</evidence>
<accession>A0A2K8NVI4</accession>
<dbReference type="InterPro" id="IPR038766">
    <property type="entry name" value="Membrane_comp_ABC_pdt"/>
</dbReference>